<name>A0A1G4IQX4_9SACH</name>
<keyword evidence="2" id="KW-1185">Reference proteome</keyword>
<dbReference type="Proteomes" id="UP000191024">
    <property type="component" value="Chromosome A"/>
</dbReference>
<dbReference type="EMBL" id="LT598462">
    <property type="protein sequence ID" value="SCU79206.1"/>
    <property type="molecule type" value="Genomic_DNA"/>
</dbReference>
<proteinExistence type="predicted"/>
<gene>
    <name evidence="1" type="ORF">LAMI_0A07756G</name>
</gene>
<organism evidence="1 2">
    <name type="scientific">Lachancea mirantina</name>
    <dbReference type="NCBI Taxonomy" id="1230905"/>
    <lineage>
        <taxon>Eukaryota</taxon>
        <taxon>Fungi</taxon>
        <taxon>Dikarya</taxon>
        <taxon>Ascomycota</taxon>
        <taxon>Saccharomycotina</taxon>
        <taxon>Saccharomycetes</taxon>
        <taxon>Saccharomycetales</taxon>
        <taxon>Saccharomycetaceae</taxon>
        <taxon>Lachancea</taxon>
    </lineage>
</organism>
<dbReference type="OrthoDB" id="4036442at2759"/>
<protein>
    <submittedName>
        <fullName evidence="1">LAMI_0A07756g1_1</fullName>
    </submittedName>
</protein>
<evidence type="ECO:0000313" key="2">
    <source>
        <dbReference type="Proteomes" id="UP000191024"/>
    </source>
</evidence>
<accession>A0A1G4IQX4</accession>
<sequence length="243" mass="27820">MVEAERMPRMQRQLAELVLCVGKYMVNLSYLAYYIENCERDETMSGDRTRSETLQMTVMIASAFRVHFMRLLEIRDLSIVKHLVSKELLERVHQYSRELEVEILLLRDAKTRHSGVVEDAISKAHAKLPVQLRNCVLGLAHIHLFVRKLPLEPKFEVSDKQFSVLSRELEQDMLAPWRAQLNGLRAQVAVLVTQDAQIMRKYKESTVPRSENVSEGESAQNASIIAWLQTQLGGTEIDTLSTA</sequence>
<dbReference type="AlphaFoldDB" id="A0A1G4IQX4"/>
<evidence type="ECO:0000313" key="1">
    <source>
        <dbReference type="EMBL" id="SCU79206.1"/>
    </source>
</evidence>
<reference evidence="1 2" key="1">
    <citation type="submission" date="2016-03" db="EMBL/GenBank/DDBJ databases">
        <authorList>
            <person name="Devillers H."/>
        </authorList>
    </citation>
    <scope>NUCLEOTIDE SEQUENCE [LARGE SCALE GENOMIC DNA]</scope>
    <source>
        <strain evidence="1">CBS 11717</strain>
    </source>
</reference>